<dbReference type="AlphaFoldDB" id="A0A401TNS0"/>
<gene>
    <name evidence="2" type="ORF">chiPu_0028076</name>
</gene>
<reference evidence="2 3" key="1">
    <citation type="journal article" date="2018" name="Nat. Ecol. Evol.">
        <title>Shark genomes provide insights into elasmobranch evolution and the origin of vertebrates.</title>
        <authorList>
            <person name="Hara Y"/>
            <person name="Yamaguchi K"/>
            <person name="Onimaru K"/>
            <person name="Kadota M"/>
            <person name="Koyanagi M"/>
            <person name="Keeley SD"/>
            <person name="Tatsumi K"/>
            <person name="Tanaka K"/>
            <person name="Motone F"/>
            <person name="Kageyama Y"/>
            <person name="Nozu R"/>
            <person name="Adachi N"/>
            <person name="Nishimura O"/>
            <person name="Nakagawa R"/>
            <person name="Tanegashima C"/>
            <person name="Kiyatake I"/>
            <person name="Matsumoto R"/>
            <person name="Murakumo K"/>
            <person name="Nishida K"/>
            <person name="Terakita A"/>
            <person name="Kuratani S"/>
            <person name="Sato K"/>
            <person name="Hyodo S Kuraku.S."/>
        </authorList>
    </citation>
    <scope>NUCLEOTIDE SEQUENCE [LARGE SCALE GENOMIC DNA]</scope>
</reference>
<feature type="region of interest" description="Disordered" evidence="1">
    <location>
        <begin position="1"/>
        <end position="37"/>
    </location>
</feature>
<protein>
    <submittedName>
        <fullName evidence="2">Uncharacterized protein</fullName>
    </submittedName>
</protein>
<evidence type="ECO:0000313" key="2">
    <source>
        <dbReference type="EMBL" id="GCC44276.1"/>
    </source>
</evidence>
<keyword evidence="3" id="KW-1185">Reference proteome</keyword>
<sequence length="201" mass="22557">MRSPRSSTGCRPPSDLRPTRQQTPPLPTGRGEDPRRRWRDGLHVAHSWLRSGDREFVVPVDERHSVLAERERVLGKLGERLICSQIGETRIVGWYDLMHQIGDKHRSASIGVDADKARRAGAGRAVLVPDLRDDQFALGRAQNKFVDRHSALRANRKIVPCPDPVGILRDVAIRGLVGKTHLRRARRRSKDQSGKAEAAQP</sequence>
<dbReference type="Proteomes" id="UP000287033">
    <property type="component" value="Unassembled WGS sequence"/>
</dbReference>
<name>A0A401TNS0_CHIPU</name>
<accession>A0A401TNS0</accession>
<dbReference type="EMBL" id="BEZZ01122340">
    <property type="protein sequence ID" value="GCC44276.1"/>
    <property type="molecule type" value="Genomic_DNA"/>
</dbReference>
<feature type="region of interest" description="Disordered" evidence="1">
    <location>
        <begin position="182"/>
        <end position="201"/>
    </location>
</feature>
<organism evidence="2 3">
    <name type="scientific">Chiloscyllium punctatum</name>
    <name type="common">Brownbanded bambooshark</name>
    <name type="synonym">Hemiscyllium punctatum</name>
    <dbReference type="NCBI Taxonomy" id="137246"/>
    <lineage>
        <taxon>Eukaryota</taxon>
        <taxon>Metazoa</taxon>
        <taxon>Chordata</taxon>
        <taxon>Craniata</taxon>
        <taxon>Vertebrata</taxon>
        <taxon>Chondrichthyes</taxon>
        <taxon>Elasmobranchii</taxon>
        <taxon>Galeomorphii</taxon>
        <taxon>Galeoidea</taxon>
        <taxon>Orectolobiformes</taxon>
        <taxon>Hemiscylliidae</taxon>
        <taxon>Chiloscyllium</taxon>
    </lineage>
</organism>
<evidence type="ECO:0000256" key="1">
    <source>
        <dbReference type="SAM" id="MobiDB-lite"/>
    </source>
</evidence>
<proteinExistence type="predicted"/>
<evidence type="ECO:0000313" key="3">
    <source>
        <dbReference type="Proteomes" id="UP000287033"/>
    </source>
</evidence>
<comment type="caution">
    <text evidence="2">The sequence shown here is derived from an EMBL/GenBank/DDBJ whole genome shotgun (WGS) entry which is preliminary data.</text>
</comment>